<name>A0A5S9IQT9_UABAM</name>
<gene>
    <name evidence="1" type="ORF">UABAM_04600</name>
</gene>
<dbReference type="Gene3D" id="1.10.1220.10">
    <property type="entry name" value="Met repressor-like"/>
    <property type="match status" value="1"/>
</dbReference>
<protein>
    <recommendedName>
        <fullName evidence="3">Ribbon-helix-helix protein CopG domain-containing protein</fullName>
    </recommendedName>
</protein>
<dbReference type="GO" id="GO:0006355">
    <property type="term" value="P:regulation of DNA-templated transcription"/>
    <property type="evidence" value="ECO:0007669"/>
    <property type="project" value="InterPro"/>
</dbReference>
<dbReference type="KEGG" id="uam:UABAM_04600"/>
<sequence length="84" mass="9729">MTLKKNFHVPLSEEVYGKLRQQAKKSKKPATEIARAAIEHWLAEKEKRDLHNEIKKYAQANAGTEHDLDDSLQEATIQFLIKEE</sequence>
<evidence type="ECO:0000313" key="1">
    <source>
        <dbReference type="EMBL" id="BBM86214.1"/>
    </source>
</evidence>
<dbReference type="RefSeq" id="WP_151970281.1">
    <property type="nucleotide sequence ID" value="NZ_AP019860.1"/>
</dbReference>
<evidence type="ECO:0008006" key="3">
    <source>
        <dbReference type="Google" id="ProtNLM"/>
    </source>
</evidence>
<dbReference type="AlphaFoldDB" id="A0A5S9IQT9"/>
<evidence type="ECO:0000313" key="2">
    <source>
        <dbReference type="Proteomes" id="UP000326354"/>
    </source>
</evidence>
<keyword evidence="2" id="KW-1185">Reference proteome</keyword>
<proteinExistence type="predicted"/>
<dbReference type="OrthoDB" id="3078464at2"/>
<dbReference type="Proteomes" id="UP000326354">
    <property type="component" value="Chromosome"/>
</dbReference>
<accession>A0A5S9IQT9</accession>
<organism evidence="1 2">
    <name type="scientific">Uabimicrobium amorphum</name>
    <dbReference type="NCBI Taxonomy" id="2596890"/>
    <lineage>
        <taxon>Bacteria</taxon>
        <taxon>Pseudomonadati</taxon>
        <taxon>Planctomycetota</taxon>
        <taxon>Candidatus Uabimicrobiia</taxon>
        <taxon>Candidatus Uabimicrobiales</taxon>
        <taxon>Candidatus Uabimicrobiaceae</taxon>
        <taxon>Candidatus Uabimicrobium</taxon>
    </lineage>
</organism>
<dbReference type="EMBL" id="AP019860">
    <property type="protein sequence ID" value="BBM86214.1"/>
    <property type="molecule type" value="Genomic_DNA"/>
</dbReference>
<dbReference type="InterPro" id="IPR013321">
    <property type="entry name" value="Arc_rbn_hlx_hlx"/>
</dbReference>
<reference evidence="1 2" key="1">
    <citation type="submission" date="2019-08" db="EMBL/GenBank/DDBJ databases">
        <title>Complete genome sequence of Candidatus Uab amorphum.</title>
        <authorList>
            <person name="Shiratori T."/>
            <person name="Suzuki S."/>
            <person name="Kakizawa Y."/>
            <person name="Ishida K."/>
        </authorList>
    </citation>
    <scope>NUCLEOTIDE SEQUENCE [LARGE SCALE GENOMIC DNA]</scope>
    <source>
        <strain evidence="1 2">SRT547</strain>
    </source>
</reference>